<protein>
    <submittedName>
        <fullName evidence="2">Uncharacterized protein</fullName>
    </submittedName>
</protein>
<organism evidence="2 3">
    <name type="scientific">Paraburkholderia metrosideri</name>
    <dbReference type="NCBI Taxonomy" id="580937"/>
    <lineage>
        <taxon>Bacteria</taxon>
        <taxon>Pseudomonadati</taxon>
        <taxon>Pseudomonadota</taxon>
        <taxon>Betaproteobacteria</taxon>
        <taxon>Burkholderiales</taxon>
        <taxon>Burkholderiaceae</taxon>
        <taxon>Paraburkholderia</taxon>
    </lineage>
</organism>
<accession>A0ABW9DNK2</accession>
<dbReference type="RefSeq" id="WP_408334379.1">
    <property type="nucleotide sequence ID" value="NZ_JAQQCF010000004.1"/>
</dbReference>
<feature type="region of interest" description="Disordered" evidence="1">
    <location>
        <begin position="1"/>
        <end position="99"/>
    </location>
</feature>
<reference evidence="2 3" key="1">
    <citation type="journal article" date="2024" name="Chem. Sci.">
        <title>Discovery of megapolipeptins by genome mining of a Burkholderiales bacteria collection.</title>
        <authorList>
            <person name="Paulo B.S."/>
            <person name="Recchia M.J.J."/>
            <person name="Lee S."/>
            <person name="Fergusson C.H."/>
            <person name="Romanowski S.B."/>
            <person name="Hernandez A."/>
            <person name="Krull N."/>
            <person name="Liu D.Y."/>
            <person name="Cavanagh H."/>
            <person name="Bos A."/>
            <person name="Gray C.A."/>
            <person name="Murphy B.T."/>
            <person name="Linington R.G."/>
            <person name="Eustaquio A.S."/>
        </authorList>
    </citation>
    <scope>NUCLEOTIDE SEQUENCE [LARGE SCALE GENOMIC DNA]</scope>
    <source>
        <strain evidence="2 3">RL17-338-BIC-A</strain>
    </source>
</reference>
<sequence>MSGAPIEFSLPPGQRPESGAQPTGFGAPPASHGVPLQNPGFQAMPPSHGPQPPFPGVGGPHGYPQQQYPSGFSRMNPMNQTPWSQPLQPQLPMYNQPGGYPGYPQQSRWTNVVSTVSNWVGQFGQMGMTIISTGLSLLTGYLNLQKEAGKDIEELSKHST</sequence>
<comment type="caution">
    <text evidence="2">The sequence shown here is derived from an EMBL/GenBank/DDBJ whole genome shotgun (WGS) entry which is preliminary data.</text>
</comment>
<dbReference type="Proteomes" id="UP001629432">
    <property type="component" value="Unassembled WGS sequence"/>
</dbReference>
<evidence type="ECO:0000256" key="1">
    <source>
        <dbReference type="SAM" id="MobiDB-lite"/>
    </source>
</evidence>
<feature type="compositionally biased region" description="Polar residues" evidence="1">
    <location>
        <begin position="76"/>
        <end position="88"/>
    </location>
</feature>
<evidence type="ECO:0000313" key="3">
    <source>
        <dbReference type="Proteomes" id="UP001629432"/>
    </source>
</evidence>
<gene>
    <name evidence="2" type="ORF">PQQ63_06890</name>
</gene>
<keyword evidence="3" id="KW-1185">Reference proteome</keyword>
<dbReference type="EMBL" id="JAQQCF010000004">
    <property type="protein sequence ID" value="MFM0636416.1"/>
    <property type="molecule type" value="Genomic_DNA"/>
</dbReference>
<name>A0ABW9DNK2_9BURK</name>
<evidence type="ECO:0000313" key="2">
    <source>
        <dbReference type="EMBL" id="MFM0636416.1"/>
    </source>
</evidence>
<proteinExistence type="predicted"/>